<evidence type="ECO:0000256" key="1">
    <source>
        <dbReference type="SAM" id="MobiDB-lite"/>
    </source>
</evidence>
<dbReference type="RefSeq" id="WP_306069346.1">
    <property type="nucleotide sequence ID" value="NZ_CP120988.1"/>
</dbReference>
<dbReference type="Proteomes" id="UP001235744">
    <property type="component" value="Chromosome"/>
</dbReference>
<feature type="compositionally biased region" description="Low complexity" evidence="1">
    <location>
        <begin position="90"/>
        <end position="105"/>
    </location>
</feature>
<evidence type="ECO:0000313" key="3">
    <source>
        <dbReference type="Proteomes" id="UP001235744"/>
    </source>
</evidence>
<reference evidence="2 3" key="1">
    <citation type="submission" date="2023-03" db="EMBL/GenBank/DDBJ databases">
        <title>Isolation and description of six Streptomyces strains from soil environments, able to metabolize different microbial glucans.</title>
        <authorList>
            <person name="Widen T."/>
            <person name="Larsbrink J."/>
        </authorList>
    </citation>
    <scope>NUCLEOTIDE SEQUENCE [LARGE SCALE GENOMIC DNA]</scope>
    <source>
        <strain evidence="2 3">Alt2</strain>
    </source>
</reference>
<sequence>MAAPTKPKPVLEHYYDVSQAAIRLGLREPEDDSKKGEKWLRDGVNKLGFPCHRMAGQLKFSDSDLAEIADRHRSQRHGNSGTRRKKRTTRAPALTAALPEHAAAA</sequence>
<name>A0ABY9J118_9ACTN</name>
<dbReference type="EMBL" id="CP120988">
    <property type="protein sequence ID" value="WLQ60371.1"/>
    <property type="molecule type" value="Genomic_DNA"/>
</dbReference>
<evidence type="ECO:0000313" key="2">
    <source>
        <dbReference type="EMBL" id="WLQ60371.1"/>
    </source>
</evidence>
<proteinExistence type="predicted"/>
<feature type="region of interest" description="Disordered" evidence="1">
    <location>
        <begin position="69"/>
        <end position="105"/>
    </location>
</feature>
<gene>
    <name evidence="2" type="ORF">P8A19_35330</name>
</gene>
<keyword evidence="3" id="KW-1185">Reference proteome</keyword>
<accession>A0ABY9J118</accession>
<protein>
    <recommendedName>
        <fullName evidence="4">DNA-binding protein</fullName>
    </recommendedName>
</protein>
<evidence type="ECO:0008006" key="4">
    <source>
        <dbReference type="Google" id="ProtNLM"/>
    </source>
</evidence>
<organism evidence="2 3">
    <name type="scientific">Streptomyces poriferorum</name>
    <dbReference type="NCBI Taxonomy" id="2798799"/>
    <lineage>
        <taxon>Bacteria</taxon>
        <taxon>Bacillati</taxon>
        <taxon>Actinomycetota</taxon>
        <taxon>Actinomycetes</taxon>
        <taxon>Kitasatosporales</taxon>
        <taxon>Streptomycetaceae</taxon>
        <taxon>Streptomyces</taxon>
    </lineage>
</organism>